<evidence type="ECO:0000259" key="4">
    <source>
        <dbReference type="Pfam" id="PF15927"/>
    </source>
</evidence>
<dbReference type="InterPro" id="IPR023247">
    <property type="entry name" value="IC97/Dnai7-like"/>
</dbReference>
<dbReference type="Pfam" id="PF15927">
    <property type="entry name" value="Casc1_N"/>
    <property type="match status" value="1"/>
</dbReference>
<dbReference type="OMA" id="FTRCEKT"/>
<evidence type="ECO:0000256" key="1">
    <source>
        <dbReference type="ARBA" id="ARBA00024332"/>
    </source>
</evidence>
<feature type="region of interest" description="Disordered" evidence="3">
    <location>
        <begin position="1"/>
        <end position="54"/>
    </location>
</feature>
<protein>
    <recommendedName>
        <fullName evidence="4">IC97/Casc1 N-terminal domain-containing protein</fullName>
    </recommendedName>
</protein>
<dbReference type="PANTHER" id="PTHR20929:SF11">
    <property type="entry name" value="DYNEIN AXONEMAL INTERMEDIATE CHAIN 7"/>
    <property type="match status" value="1"/>
</dbReference>
<dbReference type="OrthoDB" id="297923at2759"/>
<evidence type="ECO:0000256" key="3">
    <source>
        <dbReference type="SAM" id="MobiDB-lite"/>
    </source>
</evidence>
<feature type="region of interest" description="Disordered" evidence="3">
    <location>
        <begin position="641"/>
        <end position="714"/>
    </location>
</feature>
<dbReference type="AlphaFoldDB" id="A0A0V0Q7L4"/>
<keyword evidence="2" id="KW-0175">Coiled coil</keyword>
<gene>
    <name evidence="5" type="ORF">PPERSA_05587</name>
</gene>
<reference evidence="5 6" key="1">
    <citation type="journal article" date="2015" name="Sci. Rep.">
        <title>Genome of the facultative scuticociliatosis pathogen Pseudocohnilembus persalinus provides insight into its virulence through horizontal gene transfer.</title>
        <authorList>
            <person name="Xiong J."/>
            <person name="Wang G."/>
            <person name="Cheng J."/>
            <person name="Tian M."/>
            <person name="Pan X."/>
            <person name="Warren A."/>
            <person name="Jiang C."/>
            <person name="Yuan D."/>
            <person name="Miao W."/>
        </authorList>
    </citation>
    <scope>NUCLEOTIDE SEQUENCE [LARGE SCALE GENOMIC DNA]</scope>
    <source>
        <strain evidence="5">36N120E</strain>
    </source>
</reference>
<feature type="compositionally biased region" description="Basic and acidic residues" evidence="3">
    <location>
        <begin position="14"/>
        <end position="54"/>
    </location>
</feature>
<accession>A0A0V0Q7L4</accession>
<feature type="coiled-coil region" evidence="2">
    <location>
        <begin position="181"/>
        <end position="211"/>
    </location>
</feature>
<feature type="compositionally biased region" description="Basic residues" evidence="3">
    <location>
        <begin position="1"/>
        <end position="13"/>
    </location>
</feature>
<feature type="compositionally biased region" description="Low complexity" evidence="3">
    <location>
        <begin position="665"/>
        <end position="697"/>
    </location>
</feature>
<sequence>MPPKQAPKRLTKKEKRELALKLKQEEEERRRQQEEEERQQKEEEERKRRIEEERLAKEEEQRLLKENQDNQDWVQTMKKARLASEQENKVQEEWNKFTLSHTIADPEREAQITTFITQYKESPTVSNLEIQQALNYMQKSEELVEEIESFYLKYISLGDYAKSNKYLNFIREIRDITEQKLEECTSDLVKNSEKLADIKEEEVKKQQEEQTQGKAGKIDSKMFEVHQIYKLLNDFRYGLWINPNQKGGFRHKPIDFRETKMQMENPQKLLHQAFIMKACWSSYDNYSNPNKYYKNRVVGGVVNIECLERPPLQTKGGNWFLKYNYDVKESIKRLSNGTEGQGAQPVRIWYQLPDYLKLYKGKKPQIAVFDENTEEWRRDLITDISEISEDKVINFRTPKIGPCGLIQDRCTDYPYQHFFMRAVDDNKILVDIKGNRDTFKFEIGPGYAMLIPNPEIPEFDGFQGKKLPVGKLLNQLAKSGVNLLPIREDAITATLTPKNAVTEDLAIKDICQAIRSFMIRSSPFSFQLNEDKILCRIRENEEYDDQTFGEDQEKDWKSICWYPNKCAILRCGDKEEFPDERFKENTTAHINLEYLLKSHELSPEWVMKRMKDTEFVVTQDTLAQFLQLTHILTFTVFESEKKFEDDEEDEQQKKNGEEGDEQQQEGENQQVDGQEQNNNEGQQQDGDKQQQQNGNEQKQGENHDQQQQEQQQQQ</sequence>
<dbReference type="InterPro" id="IPR031826">
    <property type="entry name" value="IC97/Casc1_N"/>
</dbReference>
<feature type="domain" description="IC97/Casc1 N-terminal" evidence="4">
    <location>
        <begin position="24"/>
        <end position="208"/>
    </location>
</feature>
<dbReference type="Proteomes" id="UP000054937">
    <property type="component" value="Unassembled WGS sequence"/>
</dbReference>
<dbReference type="PANTHER" id="PTHR20929">
    <property type="entry name" value="LUNG ADENOMA SUSCEPTIBILITY 1-RELATED"/>
    <property type="match status" value="1"/>
</dbReference>
<dbReference type="InParanoid" id="A0A0V0Q7L4"/>
<proteinExistence type="inferred from homology"/>
<name>A0A0V0Q7L4_PSEPJ</name>
<evidence type="ECO:0000256" key="2">
    <source>
        <dbReference type="SAM" id="Coils"/>
    </source>
</evidence>
<evidence type="ECO:0000313" key="5">
    <source>
        <dbReference type="EMBL" id="KRW98243.1"/>
    </source>
</evidence>
<organism evidence="5 6">
    <name type="scientific">Pseudocohnilembus persalinus</name>
    <name type="common">Ciliate</name>
    <dbReference type="NCBI Taxonomy" id="266149"/>
    <lineage>
        <taxon>Eukaryota</taxon>
        <taxon>Sar</taxon>
        <taxon>Alveolata</taxon>
        <taxon>Ciliophora</taxon>
        <taxon>Intramacronucleata</taxon>
        <taxon>Oligohymenophorea</taxon>
        <taxon>Scuticociliatia</taxon>
        <taxon>Philasterida</taxon>
        <taxon>Pseudocohnilembidae</taxon>
        <taxon>Pseudocohnilembus</taxon>
    </lineage>
</organism>
<dbReference type="EMBL" id="LDAU01000260">
    <property type="protein sequence ID" value="KRW98243.1"/>
    <property type="molecule type" value="Genomic_DNA"/>
</dbReference>
<keyword evidence="6" id="KW-1185">Reference proteome</keyword>
<dbReference type="GO" id="GO:0048487">
    <property type="term" value="F:beta-tubulin binding"/>
    <property type="evidence" value="ECO:0007669"/>
    <property type="project" value="TreeGrafter"/>
</dbReference>
<comment type="caution">
    <text evidence="5">The sequence shown here is derived from an EMBL/GenBank/DDBJ whole genome shotgun (WGS) entry which is preliminary data.</text>
</comment>
<evidence type="ECO:0000313" key="6">
    <source>
        <dbReference type="Proteomes" id="UP000054937"/>
    </source>
</evidence>
<dbReference type="GO" id="GO:0008017">
    <property type="term" value="F:microtubule binding"/>
    <property type="evidence" value="ECO:0007669"/>
    <property type="project" value="TreeGrafter"/>
</dbReference>
<dbReference type="GO" id="GO:0005930">
    <property type="term" value="C:axoneme"/>
    <property type="evidence" value="ECO:0007669"/>
    <property type="project" value="TreeGrafter"/>
</dbReference>
<comment type="similarity">
    <text evidence="1">Belongs to the DNAI7 family.</text>
</comment>